<dbReference type="AlphaFoldDB" id="A0A9D4MRI0"/>
<organism evidence="2 3">
    <name type="scientific">Dreissena polymorpha</name>
    <name type="common">Zebra mussel</name>
    <name type="synonym">Mytilus polymorpha</name>
    <dbReference type="NCBI Taxonomy" id="45954"/>
    <lineage>
        <taxon>Eukaryota</taxon>
        <taxon>Metazoa</taxon>
        <taxon>Spiralia</taxon>
        <taxon>Lophotrochozoa</taxon>
        <taxon>Mollusca</taxon>
        <taxon>Bivalvia</taxon>
        <taxon>Autobranchia</taxon>
        <taxon>Heteroconchia</taxon>
        <taxon>Euheterodonta</taxon>
        <taxon>Imparidentia</taxon>
        <taxon>Neoheterodontei</taxon>
        <taxon>Myida</taxon>
        <taxon>Dreissenoidea</taxon>
        <taxon>Dreissenidae</taxon>
        <taxon>Dreissena</taxon>
    </lineage>
</organism>
<protein>
    <submittedName>
        <fullName evidence="2">Uncharacterized protein</fullName>
    </submittedName>
</protein>
<sequence>MKMSFFEAFQRGSSVIDRKKLLNERWKNKLWVTTENMGLYDKRRELTHEKYMHTSNDIWSEYQKANRELRKELKEAKKECIEEKCIIISQKKITFGRSK</sequence>
<feature type="coiled-coil region" evidence="1">
    <location>
        <begin position="59"/>
        <end position="86"/>
    </location>
</feature>
<gene>
    <name evidence="2" type="ORF">DPMN_006473</name>
</gene>
<keyword evidence="1" id="KW-0175">Coiled coil</keyword>
<accession>A0A9D4MRI0</accession>
<reference evidence="2" key="1">
    <citation type="journal article" date="2019" name="bioRxiv">
        <title>The Genome of the Zebra Mussel, Dreissena polymorpha: A Resource for Invasive Species Research.</title>
        <authorList>
            <person name="McCartney M.A."/>
            <person name="Auch B."/>
            <person name="Kono T."/>
            <person name="Mallez S."/>
            <person name="Zhang Y."/>
            <person name="Obille A."/>
            <person name="Becker A."/>
            <person name="Abrahante J.E."/>
            <person name="Garbe J."/>
            <person name="Badalamenti J.P."/>
            <person name="Herman A."/>
            <person name="Mangelson H."/>
            <person name="Liachko I."/>
            <person name="Sullivan S."/>
            <person name="Sone E.D."/>
            <person name="Koren S."/>
            <person name="Silverstein K.A.T."/>
            <person name="Beckman K.B."/>
            <person name="Gohl D.M."/>
        </authorList>
    </citation>
    <scope>NUCLEOTIDE SEQUENCE</scope>
    <source>
        <strain evidence="2">Duluth1</strain>
        <tissue evidence="2">Whole animal</tissue>
    </source>
</reference>
<evidence type="ECO:0000256" key="1">
    <source>
        <dbReference type="SAM" id="Coils"/>
    </source>
</evidence>
<keyword evidence="3" id="KW-1185">Reference proteome</keyword>
<reference evidence="2" key="2">
    <citation type="submission" date="2020-11" db="EMBL/GenBank/DDBJ databases">
        <authorList>
            <person name="McCartney M.A."/>
            <person name="Auch B."/>
            <person name="Kono T."/>
            <person name="Mallez S."/>
            <person name="Becker A."/>
            <person name="Gohl D.M."/>
            <person name="Silverstein K.A.T."/>
            <person name="Koren S."/>
            <person name="Bechman K.B."/>
            <person name="Herman A."/>
            <person name="Abrahante J.E."/>
            <person name="Garbe J."/>
        </authorList>
    </citation>
    <scope>NUCLEOTIDE SEQUENCE</scope>
    <source>
        <strain evidence="2">Duluth1</strain>
        <tissue evidence="2">Whole animal</tissue>
    </source>
</reference>
<name>A0A9D4MRI0_DREPO</name>
<comment type="caution">
    <text evidence="2">The sequence shown here is derived from an EMBL/GenBank/DDBJ whole genome shotgun (WGS) entry which is preliminary data.</text>
</comment>
<evidence type="ECO:0000313" key="2">
    <source>
        <dbReference type="EMBL" id="KAH3882532.1"/>
    </source>
</evidence>
<dbReference type="EMBL" id="JAIWYP010000001">
    <property type="protein sequence ID" value="KAH3882532.1"/>
    <property type="molecule type" value="Genomic_DNA"/>
</dbReference>
<dbReference type="Proteomes" id="UP000828390">
    <property type="component" value="Unassembled WGS sequence"/>
</dbReference>
<proteinExistence type="predicted"/>
<evidence type="ECO:0000313" key="3">
    <source>
        <dbReference type="Proteomes" id="UP000828390"/>
    </source>
</evidence>